<dbReference type="AlphaFoldDB" id="A0A7S2XA32"/>
<reference evidence="1" key="1">
    <citation type="submission" date="2021-01" db="EMBL/GenBank/DDBJ databases">
        <authorList>
            <person name="Corre E."/>
            <person name="Pelletier E."/>
            <person name="Niang G."/>
            <person name="Scheremetjew M."/>
            <person name="Finn R."/>
            <person name="Kale V."/>
            <person name="Holt S."/>
            <person name="Cochrane G."/>
            <person name="Meng A."/>
            <person name="Brown T."/>
            <person name="Cohen L."/>
        </authorList>
    </citation>
    <scope>NUCLEOTIDE SEQUENCE</scope>
    <source>
        <strain evidence="1">CCMP622</strain>
    </source>
</reference>
<organism evidence="1">
    <name type="scientific">Lotharella oceanica</name>
    <dbReference type="NCBI Taxonomy" id="641309"/>
    <lineage>
        <taxon>Eukaryota</taxon>
        <taxon>Sar</taxon>
        <taxon>Rhizaria</taxon>
        <taxon>Cercozoa</taxon>
        <taxon>Chlorarachniophyceae</taxon>
        <taxon>Lotharella</taxon>
    </lineage>
</organism>
<dbReference type="EMBL" id="HBHP01015325">
    <property type="protein sequence ID" value="CAD9763133.1"/>
    <property type="molecule type" value="Transcribed_RNA"/>
</dbReference>
<gene>
    <name evidence="1" type="ORF">LSP00402_LOCUS9501</name>
</gene>
<proteinExistence type="predicted"/>
<accession>A0A7S2XA32</accession>
<sequence length="118" mass="13443">MMLCFNPDKKRWEIMDPVMLETLYVAAAASGEPASPPPSGYAHQHWMHASMRRHTDTTDTTDTCMYACIILRAHHRTRTRTRRTRHMATTTTTQFNQMGGRDACAQRVVHAYVYGVGT</sequence>
<evidence type="ECO:0000313" key="1">
    <source>
        <dbReference type="EMBL" id="CAD9763133.1"/>
    </source>
</evidence>
<protein>
    <submittedName>
        <fullName evidence="1">Uncharacterized protein</fullName>
    </submittedName>
</protein>
<name>A0A7S2XA32_9EUKA</name>